<accession>A0A2I0BHD8</accession>
<proteinExistence type="predicted"/>
<organism evidence="3 4">
    <name type="scientific">Apostasia shenzhenica</name>
    <dbReference type="NCBI Taxonomy" id="1088818"/>
    <lineage>
        <taxon>Eukaryota</taxon>
        <taxon>Viridiplantae</taxon>
        <taxon>Streptophyta</taxon>
        <taxon>Embryophyta</taxon>
        <taxon>Tracheophyta</taxon>
        <taxon>Spermatophyta</taxon>
        <taxon>Magnoliopsida</taxon>
        <taxon>Liliopsida</taxon>
        <taxon>Asparagales</taxon>
        <taxon>Orchidaceae</taxon>
        <taxon>Apostasioideae</taxon>
        <taxon>Apostasia</taxon>
    </lineage>
</organism>
<feature type="signal peptide" evidence="2">
    <location>
        <begin position="1"/>
        <end position="21"/>
    </location>
</feature>
<feature type="region of interest" description="Disordered" evidence="1">
    <location>
        <begin position="38"/>
        <end position="100"/>
    </location>
</feature>
<evidence type="ECO:0000313" key="4">
    <source>
        <dbReference type="Proteomes" id="UP000236161"/>
    </source>
</evidence>
<dbReference type="EMBL" id="KZ451883">
    <property type="protein sequence ID" value="PKA67184.1"/>
    <property type="molecule type" value="Genomic_DNA"/>
</dbReference>
<evidence type="ECO:0000313" key="3">
    <source>
        <dbReference type="EMBL" id="PKA67184.1"/>
    </source>
</evidence>
<feature type="compositionally biased region" description="Gly residues" evidence="1">
    <location>
        <begin position="48"/>
        <end position="70"/>
    </location>
</feature>
<gene>
    <name evidence="3" type="ORF">AXF42_Ash004676</name>
</gene>
<name>A0A2I0BHD8_9ASPA</name>
<keyword evidence="2" id="KW-0732">Signal</keyword>
<evidence type="ECO:0000256" key="1">
    <source>
        <dbReference type="SAM" id="MobiDB-lite"/>
    </source>
</evidence>
<keyword evidence="4" id="KW-1185">Reference proteome</keyword>
<sequence>MSKKSAPLLLLLLLLLLPVSSFLFMFLEARRLGSPVTDEELPIVSRKGNGGGGARGGGRGGGGARGGSGRGSSSSPLGKGIPVIAGSSSSSVKHNAAHPSHSLARASLFLTASVWAMFMTY</sequence>
<dbReference type="Proteomes" id="UP000236161">
    <property type="component" value="Unassembled WGS sequence"/>
</dbReference>
<protein>
    <submittedName>
        <fullName evidence="3">Uncharacterized protein</fullName>
    </submittedName>
</protein>
<reference evidence="3 4" key="1">
    <citation type="journal article" date="2017" name="Nature">
        <title>The Apostasia genome and the evolution of orchids.</title>
        <authorList>
            <person name="Zhang G.Q."/>
            <person name="Liu K.W."/>
            <person name="Li Z."/>
            <person name="Lohaus R."/>
            <person name="Hsiao Y.Y."/>
            <person name="Niu S.C."/>
            <person name="Wang J.Y."/>
            <person name="Lin Y.C."/>
            <person name="Xu Q."/>
            <person name="Chen L.J."/>
            <person name="Yoshida K."/>
            <person name="Fujiwara S."/>
            <person name="Wang Z.W."/>
            <person name="Zhang Y.Q."/>
            <person name="Mitsuda N."/>
            <person name="Wang M."/>
            <person name="Liu G.H."/>
            <person name="Pecoraro L."/>
            <person name="Huang H.X."/>
            <person name="Xiao X.J."/>
            <person name="Lin M."/>
            <person name="Wu X.Y."/>
            <person name="Wu W.L."/>
            <person name="Chen Y.Y."/>
            <person name="Chang S.B."/>
            <person name="Sakamoto S."/>
            <person name="Ohme-Takagi M."/>
            <person name="Yagi M."/>
            <person name="Zeng S.J."/>
            <person name="Shen C.Y."/>
            <person name="Yeh C.M."/>
            <person name="Luo Y.B."/>
            <person name="Tsai W.C."/>
            <person name="Van de Peer Y."/>
            <person name="Liu Z.J."/>
        </authorList>
    </citation>
    <scope>NUCLEOTIDE SEQUENCE [LARGE SCALE GENOMIC DNA]</scope>
    <source>
        <strain evidence="4">cv. Shenzhen</strain>
        <tissue evidence="3">Stem</tissue>
    </source>
</reference>
<feature type="chain" id="PRO_5014123613" evidence="2">
    <location>
        <begin position="22"/>
        <end position="121"/>
    </location>
</feature>
<evidence type="ECO:0000256" key="2">
    <source>
        <dbReference type="SAM" id="SignalP"/>
    </source>
</evidence>
<dbReference type="AlphaFoldDB" id="A0A2I0BHD8"/>